<proteinExistence type="predicted"/>
<organism evidence="1">
    <name type="scientific">Anguilla anguilla</name>
    <name type="common">European freshwater eel</name>
    <name type="synonym">Muraena anguilla</name>
    <dbReference type="NCBI Taxonomy" id="7936"/>
    <lineage>
        <taxon>Eukaryota</taxon>
        <taxon>Metazoa</taxon>
        <taxon>Chordata</taxon>
        <taxon>Craniata</taxon>
        <taxon>Vertebrata</taxon>
        <taxon>Euteleostomi</taxon>
        <taxon>Actinopterygii</taxon>
        <taxon>Neopterygii</taxon>
        <taxon>Teleostei</taxon>
        <taxon>Anguilliformes</taxon>
        <taxon>Anguillidae</taxon>
        <taxon>Anguilla</taxon>
    </lineage>
</organism>
<reference evidence="1" key="1">
    <citation type="submission" date="2014-11" db="EMBL/GenBank/DDBJ databases">
        <authorList>
            <person name="Amaro Gonzalez C."/>
        </authorList>
    </citation>
    <scope>NUCLEOTIDE SEQUENCE</scope>
</reference>
<dbReference type="AlphaFoldDB" id="A0A0E9U900"/>
<evidence type="ECO:0000313" key="1">
    <source>
        <dbReference type="EMBL" id="JAH62369.1"/>
    </source>
</evidence>
<accession>A0A0E9U900</accession>
<dbReference type="EMBL" id="GBXM01046208">
    <property type="protein sequence ID" value="JAH62369.1"/>
    <property type="molecule type" value="Transcribed_RNA"/>
</dbReference>
<reference evidence="1" key="2">
    <citation type="journal article" date="2015" name="Fish Shellfish Immunol.">
        <title>Early steps in the European eel (Anguilla anguilla)-Vibrio vulnificus interaction in the gills: Role of the RtxA13 toxin.</title>
        <authorList>
            <person name="Callol A."/>
            <person name="Pajuelo D."/>
            <person name="Ebbesson L."/>
            <person name="Teles M."/>
            <person name="MacKenzie S."/>
            <person name="Amaro C."/>
        </authorList>
    </citation>
    <scope>NUCLEOTIDE SEQUENCE</scope>
</reference>
<protein>
    <submittedName>
        <fullName evidence="1">Uncharacterized protein</fullName>
    </submittedName>
</protein>
<sequence length="33" mass="3897">MGCNGCKLMAMVYLLPCRLKWRIKCCMYIYMCG</sequence>
<name>A0A0E9U900_ANGAN</name>